<comment type="pathway">
    <text evidence="1">Cofactor biosynthesis; tetrahydrofolate biosynthesis; 2-amino-4-hydroxy-6-hydroxymethyl-7,8-dihydropteridine diphosphate from 7,8-dihydroneopterin triphosphate: step 4/4.</text>
</comment>
<evidence type="ECO:0000256" key="11">
    <source>
        <dbReference type="ARBA" id="ARBA00029766"/>
    </source>
</evidence>
<proteinExistence type="inferred from homology"/>
<keyword evidence="16" id="KW-1185">Reference proteome</keyword>
<gene>
    <name evidence="15" type="primary">folK</name>
    <name evidence="15" type="ORF">CAV_0248</name>
</gene>
<organism evidence="15 16">
    <name type="scientific">Campylobacter avium LMG 24591</name>
    <dbReference type="NCBI Taxonomy" id="522484"/>
    <lineage>
        <taxon>Bacteria</taxon>
        <taxon>Pseudomonadati</taxon>
        <taxon>Campylobacterota</taxon>
        <taxon>Epsilonproteobacteria</taxon>
        <taxon>Campylobacterales</taxon>
        <taxon>Campylobacteraceae</taxon>
        <taxon>Campylobacter</taxon>
    </lineage>
</organism>
<dbReference type="RefSeq" id="WP_094324710.1">
    <property type="nucleotide sequence ID" value="NZ_CP022347.1"/>
</dbReference>
<dbReference type="SUPFAM" id="SSF55083">
    <property type="entry name" value="6-hydroxymethyl-7,8-dihydropterin pyrophosphokinase, HPPK"/>
    <property type="match status" value="1"/>
</dbReference>
<keyword evidence="8" id="KW-0067">ATP-binding</keyword>
<dbReference type="Proteomes" id="UP000201169">
    <property type="component" value="Chromosome"/>
</dbReference>
<dbReference type="NCBIfam" id="TIGR01498">
    <property type="entry name" value="folK"/>
    <property type="match status" value="1"/>
</dbReference>
<dbReference type="EMBL" id="CP022347">
    <property type="protein sequence ID" value="ASQ29920.1"/>
    <property type="molecule type" value="Genomic_DNA"/>
</dbReference>
<dbReference type="EC" id="2.7.6.3" evidence="3"/>
<sequence>MLKIQGARKMQKSTFFPFFSSALNSAKYFALIGIGSNIDGEKRRFDTLFRTLMNDKRIKILNSSSLLINKAFGYEKQKDFYNAVIFVQTILHARALLKILLFYEFKFRRKRSFKNAPRSLDLDILYFSKKVKKDERFCVPHVGVNDRISVILPLGELAKGKCSGTTYSYFYC</sequence>
<evidence type="ECO:0000256" key="4">
    <source>
        <dbReference type="ARBA" id="ARBA00016218"/>
    </source>
</evidence>
<evidence type="ECO:0000313" key="16">
    <source>
        <dbReference type="Proteomes" id="UP000201169"/>
    </source>
</evidence>
<dbReference type="Gene3D" id="3.30.70.560">
    <property type="entry name" value="7,8-Dihydro-6-hydroxymethylpterin-pyrophosphokinase HPPK"/>
    <property type="match status" value="1"/>
</dbReference>
<feature type="domain" description="7,8-dihydro-6-hydroxymethylpterin-pyrophosphokinase" evidence="14">
    <location>
        <begin position="114"/>
        <end position="125"/>
    </location>
</feature>
<evidence type="ECO:0000256" key="1">
    <source>
        <dbReference type="ARBA" id="ARBA00005051"/>
    </source>
</evidence>
<evidence type="ECO:0000256" key="5">
    <source>
        <dbReference type="ARBA" id="ARBA00022679"/>
    </source>
</evidence>
<dbReference type="AlphaFoldDB" id="A0A222MWB8"/>
<dbReference type="GO" id="GO:0046656">
    <property type="term" value="P:folic acid biosynthetic process"/>
    <property type="evidence" value="ECO:0007669"/>
    <property type="project" value="UniProtKB-KW"/>
</dbReference>
<evidence type="ECO:0000259" key="14">
    <source>
        <dbReference type="PROSITE" id="PS00794"/>
    </source>
</evidence>
<protein>
    <recommendedName>
        <fullName evidence="4">2-amino-4-hydroxy-6-hydroxymethyldihydropteridine pyrophosphokinase</fullName>
        <ecNumber evidence="3">2.7.6.3</ecNumber>
    </recommendedName>
    <alternativeName>
        <fullName evidence="11">6-hydroxymethyl-7,8-dihydropterin pyrophosphokinase</fullName>
    </alternativeName>
    <alternativeName>
        <fullName evidence="12">7,8-dihydro-6-hydroxymethylpterin-pyrophosphokinase</fullName>
    </alternativeName>
</protein>
<keyword evidence="6" id="KW-0547">Nucleotide-binding</keyword>
<reference evidence="15 16" key="1">
    <citation type="submission" date="2017-07" db="EMBL/GenBank/DDBJ databases">
        <title>Analysis of two Campylobacter avium genomes and identification of a novel hippuricase gene.</title>
        <authorList>
            <person name="Miller W.G."/>
            <person name="Chapman M.H."/>
            <person name="Yee E."/>
            <person name="Revez J."/>
            <person name="Bono J.L."/>
            <person name="Rossi M."/>
        </authorList>
    </citation>
    <scope>NUCLEOTIDE SEQUENCE [LARGE SCALE GENOMIC DNA]</scope>
    <source>
        <strain evidence="15 16">LMG 24591</strain>
    </source>
</reference>
<evidence type="ECO:0000256" key="13">
    <source>
        <dbReference type="SAM" id="Phobius"/>
    </source>
</evidence>
<feature type="transmembrane region" description="Helical" evidence="13">
    <location>
        <begin position="80"/>
        <end position="103"/>
    </location>
</feature>
<dbReference type="PANTHER" id="PTHR43071">
    <property type="entry name" value="2-AMINO-4-HYDROXY-6-HYDROXYMETHYLDIHYDROPTERIDINE PYROPHOSPHOKINASE"/>
    <property type="match status" value="1"/>
</dbReference>
<evidence type="ECO:0000256" key="10">
    <source>
        <dbReference type="ARBA" id="ARBA00029409"/>
    </source>
</evidence>
<dbReference type="PANTHER" id="PTHR43071:SF1">
    <property type="entry name" value="2-AMINO-4-HYDROXY-6-HYDROXYMETHYLDIHYDROPTERIDINE PYROPHOSPHOKINASE"/>
    <property type="match status" value="1"/>
</dbReference>
<dbReference type="KEGG" id="cavi:CAV_0248"/>
<keyword evidence="9" id="KW-0289">Folate biosynthesis</keyword>
<dbReference type="CDD" id="cd00483">
    <property type="entry name" value="HPPK"/>
    <property type="match status" value="1"/>
</dbReference>
<dbReference type="GO" id="GO:0005524">
    <property type="term" value="F:ATP binding"/>
    <property type="evidence" value="ECO:0007669"/>
    <property type="project" value="UniProtKB-KW"/>
</dbReference>
<evidence type="ECO:0000256" key="6">
    <source>
        <dbReference type="ARBA" id="ARBA00022741"/>
    </source>
</evidence>
<keyword evidence="13" id="KW-0472">Membrane</keyword>
<evidence type="ECO:0000256" key="12">
    <source>
        <dbReference type="ARBA" id="ARBA00033413"/>
    </source>
</evidence>
<evidence type="ECO:0000256" key="2">
    <source>
        <dbReference type="ARBA" id="ARBA00005810"/>
    </source>
</evidence>
<dbReference type="GO" id="GO:0046654">
    <property type="term" value="P:tetrahydrofolate biosynthetic process"/>
    <property type="evidence" value="ECO:0007669"/>
    <property type="project" value="UniProtKB-UniPathway"/>
</dbReference>
<dbReference type="OrthoDB" id="9808041at2"/>
<evidence type="ECO:0000256" key="9">
    <source>
        <dbReference type="ARBA" id="ARBA00022909"/>
    </source>
</evidence>
<evidence type="ECO:0000256" key="7">
    <source>
        <dbReference type="ARBA" id="ARBA00022777"/>
    </source>
</evidence>
<evidence type="ECO:0000313" key="15">
    <source>
        <dbReference type="EMBL" id="ASQ29920.1"/>
    </source>
</evidence>
<dbReference type="InterPro" id="IPR035907">
    <property type="entry name" value="Hppk_sf"/>
</dbReference>
<accession>A0A222MWB8</accession>
<keyword evidence="7 15" id="KW-0418">Kinase</keyword>
<dbReference type="PROSITE" id="PS00794">
    <property type="entry name" value="HPPK"/>
    <property type="match status" value="1"/>
</dbReference>
<keyword evidence="13" id="KW-1133">Transmembrane helix</keyword>
<dbReference type="Pfam" id="PF01288">
    <property type="entry name" value="HPPK"/>
    <property type="match status" value="1"/>
</dbReference>
<comment type="similarity">
    <text evidence="2">Belongs to the HPPK family.</text>
</comment>
<dbReference type="GO" id="GO:0016301">
    <property type="term" value="F:kinase activity"/>
    <property type="evidence" value="ECO:0007669"/>
    <property type="project" value="UniProtKB-KW"/>
</dbReference>
<dbReference type="GO" id="GO:0003848">
    <property type="term" value="F:2-amino-4-hydroxy-6-hydroxymethyldihydropteridine diphosphokinase activity"/>
    <property type="evidence" value="ECO:0007669"/>
    <property type="project" value="UniProtKB-EC"/>
</dbReference>
<evidence type="ECO:0000256" key="8">
    <source>
        <dbReference type="ARBA" id="ARBA00022840"/>
    </source>
</evidence>
<dbReference type="UniPathway" id="UPA00077">
    <property type="reaction ID" value="UER00155"/>
</dbReference>
<dbReference type="InterPro" id="IPR000550">
    <property type="entry name" value="Hppk"/>
</dbReference>
<name>A0A222MWB8_9BACT</name>
<evidence type="ECO:0000256" key="3">
    <source>
        <dbReference type="ARBA" id="ARBA00013253"/>
    </source>
</evidence>
<comment type="function">
    <text evidence="10">Catalyzes the transfer of pyrophosphate from adenosine triphosphate (ATP) to 6-hydroxymethyl-7,8-dihydropterin, an enzymatic step in folate biosynthesis pathway.</text>
</comment>
<keyword evidence="5 15" id="KW-0808">Transferase</keyword>
<keyword evidence="13" id="KW-0812">Transmembrane</keyword>